<dbReference type="InterPro" id="IPR016181">
    <property type="entry name" value="Acyl_CoA_acyltransferase"/>
</dbReference>
<dbReference type="Proteomes" id="UP000236724">
    <property type="component" value="Unassembled WGS sequence"/>
</dbReference>
<evidence type="ECO:0000313" key="2">
    <source>
        <dbReference type="EMBL" id="SEH08065.1"/>
    </source>
</evidence>
<dbReference type="InterPro" id="IPR000182">
    <property type="entry name" value="GNAT_dom"/>
</dbReference>
<dbReference type="Gene3D" id="3.40.630.30">
    <property type="match status" value="1"/>
</dbReference>
<accession>A0A1H6FGA3</accession>
<dbReference type="EMBL" id="FMSV02000543">
    <property type="protein sequence ID" value="SEH08065.1"/>
    <property type="molecule type" value="Genomic_DNA"/>
</dbReference>
<gene>
    <name evidence="2" type="ORF">MBHS_03953</name>
</gene>
<evidence type="ECO:0000259" key="1">
    <source>
        <dbReference type="Pfam" id="PF13302"/>
    </source>
</evidence>
<reference evidence="2 3" key="1">
    <citation type="submission" date="2016-10" db="EMBL/GenBank/DDBJ databases">
        <authorList>
            <person name="de Groot N.N."/>
        </authorList>
    </citation>
    <scope>NUCLEOTIDE SEQUENCE [LARGE SCALE GENOMIC DNA]</scope>
    <source>
        <strain evidence="2">MBHS1</strain>
    </source>
</reference>
<dbReference type="PANTHER" id="PTHR43792">
    <property type="entry name" value="GNAT FAMILY, PUTATIVE (AFU_ORTHOLOGUE AFUA_3G00765)-RELATED-RELATED"/>
    <property type="match status" value="1"/>
</dbReference>
<sequence length="242" mass="28279">MLETHLLGFQAIRGPRVSLLRRAPEHAKFLRDCWDDKDFMALYRLAQNRREGIAQIRKRLAREYKKLPKDLRKFEWVIERNATPSQEARLIGLAAIADYQPSHQRGEFLIGILDPEEQKTGVGLEASLLVLDFAFNVVKLHKFMSFVYGHNQASQNNTQHLGFIQEALLREHIYYQSHGYVDMYQNGMLESDFRGNRRLSRLSRRILKRDITQEVPEPKVLPDDYLKQAEQQFKAALQKNTA</sequence>
<protein>
    <recommendedName>
        <fullName evidence="1">N-acetyltransferase domain-containing protein</fullName>
    </recommendedName>
</protein>
<evidence type="ECO:0000313" key="3">
    <source>
        <dbReference type="Proteomes" id="UP000236724"/>
    </source>
</evidence>
<dbReference type="SUPFAM" id="SSF55729">
    <property type="entry name" value="Acyl-CoA N-acyltransferases (Nat)"/>
    <property type="match status" value="1"/>
</dbReference>
<dbReference type="GO" id="GO:0008999">
    <property type="term" value="F:protein-N-terminal-alanine acetyltransferase activity"/>
    <property type="evidence" value="ECO:0007669"/>
    <property type="project" value="TreeGrafter"/>
</dbReference>
<dbReference type="GO" id="GO:0005737">
    <property type="term" value="C:cytoplasm"/>
    <property type="evidence" value="ECO:0007669"/>
    <property type="project" value="TreeGrafter"/>
</dbReference>
<dbReference type="AlphaFoldDB" id="A0A1H6FGA3"/>
<feature type="domain" description="N-acetyltransferase" evidence="1">
    <location>
        <begin position="20"/>
        <end position="163"/>
    </location>
</feature>
<dbReference type="RefSeq" id="WP_103921648.1">
    <property type="nucleotide sequence ID" value="NZ_FMSV02000543.1"/>
</dbReference>
<dbReference type="Pfam" id="PF13302">
    <property type="entry name" value="Acetyltransf_3"/>
    <property type="match status" value="1"/>
</dbReference>
<dbReference type="OrthoDB" id="5623879at2"/>
<dbReference type="InterPro" id="IPR051531">
    <property type="entry name" value="N-acetyltransferase"/>
</dbReference>
<proteinExistence type="predicted"/>
<dbReference type="PANTHER" id="PTHR43792:SF9">
    <property type="entry name" value="RIBOSOMAL-PROTEIN-ALANINE ACETYLTRANSFERASE"/>
    <property type="match status" value="1"/>
</dbReference>
<name>A0A1H6FGA3_9GAMM</name>
<organism evidence="2 3">
    <name type="scientific">Candidatus Venteria ishoeyi</name>
    <dbReference type="NCBI Taxonomy" id="1899563"/>
    <lineage>
        <taxon>Bacteria</taxon>
        <taxon>Pseudomonadati</taxon>
        <taxon>Pseudomonadota</taxon>
        <taxon>Gammaproteobacteria</taxon>
        <taxon>Thiotrichales</taxon>
        <taxon>Thiotrichaceae</taxon>
        <taxon>Venteria</taxon>
    </lineage>
</organism>
<keyword evidence="3" id="KW-1185">Reference proteome</keyword>